<dbReference type="SUPFAM" id="SSF55729">
    <property type="entry name" value="Acyl-CoA N-acyltransferases (Nat)"/>
    <property type="match status" value="1"/>
</dbReference>
<gene>
    <name evidence="2" type="ORF">SAMN05421790_101333</name>
</gene>
<organism evidence="2 3">
    <name type="scientific">Kroppenstedtia eburnea</name>
    <dbReference type="NCBI Taxonomy" id="714067"/>
    <lineage>
        <taxon>Bacteria</taxon>
        <taxon>Bacillati</taxon>
        <taxon>Bacillota</taxon>
        <taxon>Bacilli</taxon>
        <taxon>Bacillales</taxon>
        <taxon>Thermoactinomycetaceae</taxon>
        <taxon>Kroppenstedtia</taxon>
    </lineage>
</organism>
<dbReference type="CDD" id="cd04301">
    <property type="entry name" value="NAT_SF"/>
    <property type="match status" value="1"/>
</dbReference>
<feature type="domain" description="N-acetyltransferase" evidence="1">
    <location>
        <begin position="12"/>
        <end position="163"/>
    </location>
</feature>
<proteinExistence type="predicted"/>
<dbReference type="InterPro" id="IPR000182">
    <property type="entry name" value="GNAT_dom"/>
</dbReference>
<dbReference type="Gene3D" id="3.40.630.30">
    <property type="match status" value="1"/>
</dbReference>
<dbReference type="Pfam" id="PF00583">
    <property type="entry name" value="Acetyltransf_1"/>
    <property type="match status" value="1"/>
</dbReference>
<keyword evidence="3" id="KW-1185">Reference proteome</keyword>
<evidence type="ECO:0000259" key="1">
    <source>
        <dbReference type="PROSITE" id="PS51186"/>
    </source>
</evidence>
<reference evidence="3" key="1">
    <citation type="submission" date="2017-01" db="EMBL/GenBank/DDBJ databases">
        <authorList>
            <person name="Varghese N."/>
            <person name="Submissions S."/>
        </authorList>
    </citation>
    <scope>NUCLEOTIDE SEQUENCE [LARGE SCALE GENOMIC DNA]</scope>
    <source>
        <strain evidence="3">DSM 45196</strain>
    </source>
</reference>
<evidence type="ECO:0000313" key="2">
    <source>
        <dbReference type="EMBL" id="SIS40212.1"/>
    </source>
</evidence>
<dbReference type="InterPro" id="IPR016181">
    <property type="entry name" value="Acyl_CoA_acyltransferase"/>
</dbReference>
<dbReference type="Proteomes" id="UP000186795">
    <property type="component" value="Unassembled WGS sequence"/>
</dbReference>
<accession>A0A1N7IT03</accession>
<evidence type="ECO:0000313" key="3">
    <source>
        <dbReference type="Proteomes" id="UP000186795"/>
    </source>
</evidence>
<protein>
    <submittedName>
        <fullName evidence="2">Acetyltransferase (GNAT) family protein</fullName>
    </submittedName>
</protein>
<dbReference type="PROSITE" id="PS51186">
    <property type="entry name" value="GNAT"/>
    <property type="match status" value="1"/>
</dbReference>
<dbReference type="AlphaFoldDB" id="A0A1N7IT03"/>
<sequence length="163" mass="18804">MEWNTKPLPPSYRLRTSFPFLPNPFYIGVTEGDGYDLGRLEKDWESARQTEGREMAGIWFSDSGTPVGVLDWLEENPNGEHPWLGLLMIHGEHQGKGLGREAFQGFLRFLREQEETRPLRIGVIKENKPALAFWKDVGFRPFDTIEMQFPPGLRQVVKMEISL</sequence>
<name>A0A1N7IT03_9BACL</name>
<dbReference type="GO" id="GO:0016747">
    <property type="term" value="F:acyltransferase activity, transferring groups other than amino-acyl groups"/>
    <property type="evidence" value="ECO:0007669"/>
    <property type="project" value="InterPro"/>
</dbReference>
<dbReference type="EMBL" id="FTOD01000001">
    <property type="protein sequence ID" value="SIS40212.1"/>
    <property type="molecule type" value="Genomic_DNA"/>
</dbReference>
<keyword evidence="2" id="KW-0808">Transferase</keyword>